<reference evidence="2" key="2">
    <citation type="submission" date="2020-10" db="UniProtKB">
        <authorList>
            <consortium name="WormBaseParasite"/>
        </authorList>
    </citation>
    <scope>IDENTIFICATION</scope>
</reference>
<dbReference type="WBParaSite" id="Pan_g1724.t1">
    <property type="protein sequence ID" value="Pan_g1724.t1"/>
    <property type="gene ID" value="Pan_g1724"/>
</dbReference>
<evidence type="ECO:0000313" key="2">
    <source>
        <dbReference type="WBParaSite" id="Pan_g1724.t1"/>
    </source>
</evidence>
<accession>A0A7E4V6M0</accession>
<reference evidence="1" key="1">
    <citation type="journal article" date="2013" name="Genetics">
        <title>The draft genome and transcriptome of Panagrellus redivivus are shaped by the harsh demands of a free-living lifestyle.</title>
        <authorList>
            <person name="Srinivasan J."/>
            <person name="Dillman A.R."/>
            <person name="Macchietto M.G."/>
            <person name="Heikkinen L."/>
            <person name="Lakso M."/>
            <person name="Fracchia K.M."/>
            <person name="Antoshechkin I."/>
            <person name="Mortazavi A."/>
            <person name="Wong G."/>
            <person name="Sternberg P.W."/>
        </authorList>
    </citation>
    <scope>NUCLEOTIDE SEQUENCE [LARGE SCALE GENOMIC DNA]</scope>
    <source>
        <strain evidence="1">MT8872</strain>
    </source>
</reference>
<dbReference type="Proteomes" id="UP000492821">
    <property type="component" value="Unassembled WGS sequence"/>
</dbReference>
<evidence type="ECO:0000313" key="1">
    <source>
        <dbReference type="Proteomes" id="UP000492821"/>
    </source>
</evidence>
<dbReference type="AlphaFoldDB" id="A0A7E4V6M0"/>
<name>A0A7E4V6M0_PANRE</name>
<sequence length="159" mass="18405">MSDYVTLEAHAEGHPVHLKAMGRLQFEKLHSDLPRIQISIHEPITRTTAAIITLRPRTGYIEHYVNSRFIIDNLIVTIAFKNGVAERENLLNFIEKTFSPIKTTKLCDDIKAARENRSWYEYCSENYEMYRKWDPLSDFEPSEGCPSSVMILSEIDDVP</sequence>
<keyword evidence="1" id="KW-1185">Reference proteome</keyword>
<proteinExistence type="predicted"/>
<protein>
    <submittedName>
        <fullName evidence="2">Uncharacterized protein</fullName>
    </submittedName>
</protein>
<organism evidence="1 2">
    <name type="scientific">Panagrellus redivivus</name>
    <name type="common">Microworm</name>
    <dbReference type="NCBI Taxonomy" id="6233"/>
    <lineage>
        <taxon>Eukaryota</taxon>
        <taxon>Metazoa</taxon>
        <taxon>Ecdysozoa</taxon>
        <taxon>Nematoda</taxon>
        <taxon>Chromadorea</taxon>
        <taxon>Rhabditida</taxon>
        <taxon>Tylenchina</taxon>
        <taxon>Panagrolaimomorpha</taxon>
        <taxon>Panagrolaimoidea</taxon>
        <taxon>Panagrolaimidae</taxon>
        <taxon>Panagrellus</taxon>
    </lineage>
</organism>